<dbReference type="InterPro" id="IPR019554">
    <property type="entry name" value="Soluble_ligand-bd"/>
</dbReference>
<dbReference type="Gene3D" id="1.10.150.280">
    <property type="entry name" value="AF1531-like domain"/>
    <property type="match status" value="1"/>
</dbReference>
<dbReference type="InterPro" id="IPR010994">
    <property type="entry name" value="RuvA_2-like"/>
</dbReference>
<evidence type="ECO:0000313" key="3">
    <source>
        <dbReference type="EMBL" id="SPD94570.1"/>
    </source>
</evidence>
<name>A0A2N9K6M0_9LACO</name>
<organism evidence="4 5">
    <name type="scientific">Leuconostoc suionicum</name>
    <dbReference type="NCBI Taxonomy" id="1511761"/>
    <lineage>
        <taxon>Bacteria</taxon>
        <taxon>Bacillati</taxon>
        <taxon>Bacillota</taxon>
        <taxon>Bacilli</taxon>
        <taxon>Lactobacillales</taxon>
        <taxon>Lactobacillaceae</taxon>
        <taxon>Leuconostoc</taxon>
    </lineage>
</organism>
<protein>
    <submittedName>
        <fullName evidence="4">ComE operon protein 1</fullName>
    </submittedName>
</protein>
<reference evidence="3 6" key="2">
    <citation type="submission" date="2018-02" db="EMBL/GenBank/DDBJ databases">
        <authorList>
            <person name="Rodrigo-Torres L."/>
            <person name="Arahal R. D."/>
            <person name="Lucena T."/>
        </authorList>
    </citation>
    <scope>NUCLEOTIDE SEQUENCE [LARGE SCALE GENOMIC DNA]</scope>
    <source>
        <strain evidence="3 6">CECT 8486</strain>
    </source>
</reference>
<reference evidence="4 5" key="1">
    <citation type="submission" date="2018-02" db="EMBL/GenBank/DDBJ databases">
        <authorList>
            <person name="Cohen D.B."/>
            <person name="Kent A.D."/>
        </authorList>
    </citation>
    <scope>NUCLEOTIDE SEQUENCE [LARGE SCALE GENOMIC DNA]</scope>
    <source>
        <strain evidence="4 5">CECT 9216</strain>
    </source>
</reference>
<dbReference type="SUPFAM" id="SSF47781">
    <property type="entry name" value="RuvA domain 2-like"/>
    <property type="match status" value="1"/>
</dbReference>
<dbReference type="GO" id="GO:0015627">
    <property type="term" value="C:type II protein secretion system complex"/>
    <property type="evidence" value="ECO:0007669"/>
    <property type="project" value="TreeGrafter"/>
</dbReference>
<evidence type="ECO:0000313" key="5">
    <source>
        <dbReference type="Proteomes" id="UP000237923"/>
    </source>
</evidence>
<dbReference type="PANTHER" id="PTHR21180">
    <property type="entry name" value="ENDONUCLEASE/EXONUCLEASE/PHOSPHATASE FAMILY DOMAIN-CONTAINING PROTEIN 1"/>
    <property type="match status" value="1"/>
</dbReference>
<evidence type="ECO:0000313" key="6">
    <source>
        <dbReference type="Proteomes" id="UP000239237"/>
    </source>
</evidence>
<gene>
    <name evidence="4" type="primary">comEA</name>
    <name evidence="3" type="ORF">LES8486_01754</name>
    <name evidence="4" type="ORF">LES9216_00119</name>
</gene>
<keyword evidence="6" id="KW-1185">Reference proteome</keyword>
<evidence type="ECO:0000259" key="2">
    <source>
        <dbReference type="SMART" id="SM00278"/>
    </source>
</evidence>
<dbReference type="GO" id="GO:0006281">
    <property type="term" value="P:DNA repair"/>
    <property type="evidence" value="ECO:0007669"/>
    <property type="project" value="InterPro"/>
</dbReference>
<dbReference type="Pfam" id="PF12836">
    <property type="entry name" value="HHH_3"/>
    <property type="match status" value="1"/>
</dbReference>
<dbReference type="InterPro" id="IPR003583">
    <property type="entry name" value="Hlx-hairpin-Hlx_DNA-bd_motif"/>
</dbReference>
<evidence type="ECO:0000313" key="4">
    <source>
        <dbReference type="EMBL" id="SPE06232.1"/>
    </source>
</evidence>
<feature type="domain" description="Helix-hairpin-helix DNA-binding motif class 1" evidence="2">
    <location>
        <begin position="159"/>
        <end position="178"/>
    </location>
</feature>
<keyword evidence="1" id="KW-0472">Membrane</keyword>
<dbReference type="GO" id="GO:0015628">
    <property type="term" value="P:protein secretion by the type II secretion system"/>
    <property type="evidence" value="ECO:0007669"/>
    <property type="project" value="TreeGrafter"/>
</dbReference>
<dbReference type="Proteomes" id="UP000239237">
    <property type="component" value="Unassembled WGS sequence"/>
</dbReference>
<feature type="domain" description="Helix-hairpin-helix DNA-binding motif class 1" evidence="2">
    <location>
        <begin position="189"/>
        <end position="208"/>
    </location>
</feature>
<feature type="transmembrane region" description="Helical" evidence="1">
    <location>
        <begin position="15"/>
        <end position="34"/>
    </location>
</feature>
<sequence>MSDMLEIVKEKYYEYKIWIFIILLILAAIIYCAYSHQTKEVQQTSLSSSISSTSGVKKSESSNENRSIVMVDVKGAVKNPGVYKITSFARVQTAIAQAGGTLEEADMQQVNLAQKLTDGQIVYVPMRGETSSTPVNNGSTSAMSTTDNEVINLNTATVVELQKLDGIGVKKAEQIIAYREEHGEFKSIEEIKQVSGIGEKRFEALKDKVTV</sequence>
<dbReference type="SMART" id="SM00278">
    <property type="entry name" value="HhH1"/>
    <property type="match status" value="2"/>
</dbReference>
<evidence type="ECO:0000256" key="1">
    <source>
        <dbReference type="SAM" id="Phobius"/>
    </source>
</evidence>
<dbReference type="NCBIfam" id="TIGR00426">
    <property type="entry name" value="competence protein ComEA helix-hairpin-helix repeat region"/>
    <property type="match status" value="1"/>
</dbReference>
<dbReference type="EMBL" id="OKQU01000001">
    <property type="protein sequence ID" value="SPE06232.1"/>
    <property type="molecule type" value="Genomic_DNA"/>
</dbReference>
<dbReference type="RefSeq" id="WP_105299855.1">
    <property type="nucleotide sequence ID" value="NZ_CAURUR010000003.1"/>
</dbReference>
<dbReference type="InterPro" id="IPR004509">
    <property type="entry name" value="Competence_ComEA_HhH"/>
</dbReference>
<dbReference type="GO" id="GO:0003677">
    <property type="term" value="F:DNA binding"/>
    <property type="evidence" value="ECO:0007669"/>
    <property type="project" value="InterPro"/>
</dbReference>
<dbReference type="PANTHER" id="PTHR21180:SF32">
    <property type="entry name" value="ENDONUCLEASE_EXONUCLEASE_PHOSPHATASE FAMILY DOMAIN-CONTAINING PROTEIN 1"/>
    <property type="match status" value="1"/>
</dbReference>
<dbReference type="EMBL" id="OKQR01000004">
    <property type="protein sequence ID" value="SPD94570.1"/>
    <property type="molecule type" value="Genomic_DNA"/>
</dbReference>
<keyword evidence="1" id="KW-0812">Transmembrane</keyword>
<proteinExistence type="predicted"/>
<accession>A0A2N9K6M0</accession>
<dbReference type="Proteomes" id="UP000237923">
    <property type="component" value="Unassembled WGS sequence"/>
</dbReference>
<dbReference type="InterPro" id="IPR051675">
    <property type="entry name" value="Endo/Exo/Phosphatase_dom_1"/>
</dbReference>
<keyword evidence="1" id="KW-1133">Transmembrane helix</keyword>
<dbReference type="Pfam" id="PF10531">
    <property type="entry name" value="SLBB"/>
    <property type="match status" value="1"/>
</dbReference>
<dbReference type="AlphaFoldDB" id="A0A2N9K6M0"/>